<comment type="caution">
    <text evidence="1">The sequence shown here is derived from an EMBL/GenBank/DDBJ whole genome shotgun (WGS) entry which is preliminary data.</text>
</comment>
<sequence>MGHWLICIVGYDFLVGDTAHGWRWNAGAVVINIGIGVAIGFDRFSVDGFFGGTHQYLMARSTGSLSQLGREEIAADVFEAMIMNERLDNDETNKNK</sequence>
<evidence type="ECO:0000313" key="1">
    <source>
        <dbReference type="EMBL" id="KAH9521404.1"/>
    </source>
</evidence>
<dbReference type="Proteomes" id="UP000790347">
    <property type="component" value="Unassembled WGS sequence"/>
</dbReference>
<keyword evidence="2" id="KW-1185">Reference proteome</keyword>
<evidence type="ECO:0000313" key="2">
    <source>
        <dbReference type="Proteomes" id="UP000790347"/>
    </source>
</evidence>
<dbReference type="EMBL" id="ASGP02000002">
    <property type="protein sequence ID" value="KAH9521404.1"/>
    <property type="molecule type" value="Genomic_DNA"/>
</dbReference>
<accession>A0A922I382</accession>
<gene>
    <name evidence="1" type="ORF">DERF_005066</name>
</gene>
<reference evidence="1" key="2">
    <citation type="journal article" date="2022" name="Res Sq">
        <title>Comparative Genomics Reveals Insights into the Divergent Evolution of Astigmatic Mites and Household Pest Adaptations.</title>
        <authorList>
            <person name="Xiong Q."/>
            <person name="Wan A.T.-Y."/>
            <person name="Liu X.-Y."/>
            <person name="Fung C.S.-H."/>
            <person name="Xiao X."/>
            <person name="Malainual N."/>
            <person name="Hou J."/>
            <person name="Wang L."/>
            <person name="Wang M."/>
            <person name="Yang K."/>
            <person name="Cui Y."/>
            <person name="Leung E."/>
            <person name="Nong W."/>
            <person name="Shin S.-K."/>
            <person name="Au S."/>
            <person name="Jeong K.Y."/>
            <person name="Chew F.T."/>
            <person name="Hui J."/>
            <person name="Leung T.F."/>
            <person name="Tungtrongchitr A."/>
            <person name="Zhong N."/>
            <person name="Liu Z."/>
            <person name="Tsui S."/>
        </authorList>
    </citation>
    <scope>NUCLEOTIDE SEQUENCE</scope>
    <source>
        <strain evidence="1">Derf</strain>
        <tissue evidence="1">Whole organism</tissue>
    </source>
</reference>
<reference evidence="1" key="1">
    <citation type="submission" date="2013-05" db="EMBL/GenBank/DDBJ databases">
        <authorList>
            <person name="Yim A.K.Y."/>
            <person name="Chan T.F."/>
            <person name="Ji K.M."/>
            <person name="Liu X.Y."/>
            <person name="Zhou J.W."/>
            <person name="Li R.Q."/>
            <person name="Yang K.Y."/>
            <person name="Li J."/>
            <person name="Li M."/>
            <person name="Law P.T.W."/>
            <person name="Wu Y.L."/>
            <person name="Cai Z.L."/>
            <person name="Qin H."/>
            <person name="Bao Y."/>
            <person name="Leung R.K.K."/>
            <person name="Ng P.K.S."/>
            <person name="Zou J."/>
            <person name="Zhong X.J."/>
            <person name="Ran P.X."/>
            <person name="Zhong N.S."/>
            <person name="Liu Z.G."/>
            <person name="Tsui S.K.W."/>
        </authorList>
    </citation>
    <scope>NUCLEOTIDE SEQUENCE</scope>
    <source>
        <strain evidence="1">Derf</strain>
        <tissue evidence="1">Whole organism</tissue>
    </source>
</reference>
<name>A0A922I382_DERFA</name>
<protein>
    <submittedName>
        <fullName evidence="1">Uncharacterized protein</fullName>
    </submittedName>
</protein>
<proteinExistence type="predicted"/>
<dbReference type="AlphaFoldDB" id="A0A922I382"/>
<organism evidence="1 2">
    <name type="scientific">Dermatophagoides farinae</name>
    <name type="common">American house dust mite</name>
    <dbReference type="NCBI Taxonomy" id="6954"/>
    <lineage>
        <taxon>Eukaryota</taxon>
        <taxon>Metazoa</taxon>
        <taxon>Ecdysozoa</taxon>
        <taxon>Arthropoda</taxon>
        <taxon>Chelicerata</taxon>
        <taxon>Arachnida</taxon>
        <taxon>Acari</taxon>
        <taxon>Acariformes</taxon>
        <taxon>Sarcoptiformes</taxon>
        <taxon>Astigmata</taxon>
        <taxon>Psoroptidia</taxon>
        <taxon>Analgoidea</taxon>
        <taxon>Pyroglyphidae</taxon>
        <taxon>Dermatophagoidinae</taxon>
        <taxon>Dermatophagoides</taxon>
    </lineage>
</organism>